<dbReference type="RefSeq" id="WP_146380789.1">
    <property type="nucleotide sequence ID" value="NZ_VOEJ01000002.1"/>
</dbReference>
<dbReference type="AlphaFoldDB" id="A0A563UGC3"/>
<gene>
    <name evidence="1" type="ORF">FPZ43_05150</name>
</gene>
<dbReference type="EMBL" id="VOEJ01000002">
    <property type="protein sequence ID" value="TWR30329.1"/>
    <property type="molecule type" value="Genomic_DNA"/>
</dbReference>
<comment type="caution">
    <text evidence="1">The sequence shown here is derived from an EMBL/GenBank/DDBJ whole genome shotgun (WGS) entry which is preliminary data.</text>
</comment>
<name>A0A563UGC3_9SPHI</name>
<dbReference type="OrthoDB" id="796020at2"/>
<evidence type="ECO:0000313" key="2">
    <source>
        <dbReference type="Proteomes" id="UP000320042"/>
    </source>
</evidence>
<evidence type="ECO:0000313" key="1">
    <source>
        <dbReference type="EMBL" id="TWR30329.1"/>
    </source>
</evidence>
<sequence length="138" mass="15354">MIKARAKKVLLVAPQTFPDQLLAGYKNVTHISAAGTIFPSIHALKPDVIFFDNAHVGADLERVLRRLQTNQFYKNIKIYLYKQSEQVTVDSLLKTLGVDHIIYKEDLQRATKSSATLTAINNVIDASLVRMLAGLSTT</sequence>
<protein>
    <submittedName>
        <fullName evidence="1">Uncharacterized protein</fullName>
    </submittedName>
</protein>
<reference evidence="1 2" key="1">
    <citation type="submission" date="2019-07" db="EMBL/GenBank/DDBJ databases">
        <authorList>
            <person name="Kim J."/>
        </authorList>
    </citation>
    <scope>NUCLEOTIDE SEQUENCE [LARGE SCALE GENOMIC DNA]</scope>
    <source>
        <strain evidence="2">dk17</strain>
    </source>
</reference>
<organism evidence="1 2">
    <name type="scientific">Mucilaginibacter pallidiroseus</name>
    <dbReference type="NCBI Taxonomy" id="2599295"/>
    <lineage>
        <taxon>Bacteria</taxon>
        <taxon>Pseudomonadati</taxon>
        <taxon>Bacteroidota</taxon>
        <taxon>Sphingobacteriia</taxon>
        <taxon>Sphingobacteriales</taxon>
        <taxon>Sphingobacteriaceae</taxon>
        <taxon>Mucilaginibacter</taxon>
    </lineage>
</organism>
<dbReference type="Proteomes" id="UP000320042">
    <property type="component" value="Unassembled WGS sequence"/>
</dbReference>
<accession>A0A563UGC3</accession>
<proteinExistence type="predicted"/>
<keyword evidence="2" id="KW-1185">Reference proteome</keyword>